<reference evidence="1" key="1">
    <citation type="submission" date="2018-02" db="EMBL/GenBank/DDBJ databases">
        <title>Rhizophora mucronata_Transcriptome.</title>
        <authorList>
            <person name="Meera S.P."/>
            <person name="Sreeshan A."/>
            <person name="Augustine A."/>
        </authorList>
    </citation>
    <scope>NUCLEOTIDE SEQUENCE</scope>
    <source>
        <tissue evidence="1">Leaf</tissue>
    </source>
</reference>
<organism evidence="1">
    <name type="scientific">Rhizophora mucronata</name>
    <name type="common">Asiatic mangrove</name>
    <dbReference type="NCBI Taxonomy" id="61149"/>
    <lineage>
        <taxon>Eukaryota</taxon>
        <taxon>Viridiplantae</taxon>
        <taxon>Streptophyta</taxon>
        <taxon>Embryophyta</taxon>
        <taxon>Tracheophyta</taxon>
        <taxon>Spermatophyta</taxon>
        <taxon>Magnoliopsida</taxon>
        <taxon>eudicotyledons</taxon>
        <taxon>Gunneridae</taxon>
        <taxon>Pentapetalae</taxon>
        <taxon>rosids</taxon>
        <taxon>fabids</taxon>
        <taxon>Malpighiales</taxon>
        <taxon>Rhizophoraceae</taxon>
        <taxon>Rhizophora</taxon>
    </lineage>
</organism>
<protein>
    <submittedName>
        <fullName evidence="1">Uncharacterized protein</fullName>
    </submittedName>
</protein>
<name>A0A2P2PBA5_RHIMU</name>
<proteinExistence type="predicted"/>
<dbReference type="EMBL" id="GGEC01071407">
    <property type="protein sequence ID" value="MBX51891.1"/>
    <property type="molecule type" value="Transcribed_RNA"/>
</dbReference>
<dbReference type="AlphaFoldDB" id="A0A2P2PBA5"/>
<sequence length="44" mass="5153">MPHRELQFQSLIVRNTVSFRRTRRRVIDCQLRGLAVTPATTTAR</sequence>
<evidence type="ECO:0000313" key="1">
    <source>
        <dbReference type="EMBL" id="MBX51891.1"/>
    </source>
</evidence>
<accession>A0A2P2PBA5</accession>